<evidence type="ECO:0000259" key="2">
    <source>
        <dbReference type="Pfam" id="PF01476"/>
    </source>
</evidence>
<evidence type="ECO:0000256" key="1">
    <source>
        <dbReference type="SAM" id="MobiDB-lite"/>
    </source>
</evidence>
<dbReference type="KEGG" id="crz:D1345_14165"/>
<dbReference type="Proteomes" id="UP000259465">
    <property type="component" value="Chromosome"/>
</dbReference>
<evidence type="ECO:0000313" key="3">
    <source>
        <dbReference type="EMBL" id="AXT47264.1"/>
    </source>
</evidence>
<dbReference type="Pfam" id="PF01476">
    <property type="entry name" value="LysM"/>
    <property type="match status" value="1"/>
</dbReference>
<accession>A0AAD0RSJ8</accession>
<name>A0AAD0RSJ8_9NEIS</name>
<sequence length="3937" mass="420997">MVRDLQPGPAASGRRPRCRPDGAYPPVSILKDGAIMTWPFSLFDNANSASRNTSARINKEQIDAFRSLLEQQAAIRLLVGTGGSFGNQSATVNLLRRLTDPLTAAGLTYAYAGKAEVYYQGGEDTLAKLYELLPELEHQPSGKLNQATVELKAYPQAPPADKALFGFTGAVDDSAGNYATGLNVEYFLQLQPYNYNYAEKIDFVGARRPAIDLLQVPELNNPSFRRRVSYVPESSYAAPDWADYADNPRAAILRYLTGDALLKQVRLVVSYAIMPSAQNVVNSSPEAAAAVLCGGLLDYQDNGDHRLAAPVVVLNLNRFGSAESEAPLQAVAGLLRGDMTRDEVVVLTGTDPKNASRRQAARQVHEARRRYMASLNAVQRFSWLNYPTSTAAVEAAVNAIVGKPNQVLFIQLGPVPQPLFYYALFKTNTLSLFEGANSMMAAINMGCPFLALPRKGLGVQPALYPSVNRGLFSASPPINELAAAANQLNFSLDSWPTGNQSGNPCRQLGAFIQSLCAQTATDDPIPRYFRELKAFYATSSADKLNVAVAYLMNIYQAEHALQAAAARRARRADGEEGGDEPAENPLNALYLELKEKLGEDGEIQPPKRLDLVPGILAGGNINEAVLALLQGFSASLWLEVSQFKHEGEEDDIASIRLEGMTGVFASLQISNRIAVIFDAPEQQLRMNLELSAEGTWSLPGVPWIQMSGSFLRLSSSDGQIPVTAALGGRYQPLGAELQLLAPSAGEQALLTVKFDAPYPGIDRAFQMAATVNLVAVLPPPLNVLAELGLSQLDLYYLSKEEDASALGFIIRSNSAKPVPLVGKVALSNVEAQVALIDPVKTRQVRASANGNFIIGSGEQAGVVAVGVQYPDWQFRGTLESGVIRMEDLLSLFLPGVDLTLPSLPVIDSFVFNYAQAADNLQVSLNLVFQPAWTFEFFGKPLFKLDNVGFSVSRAKLENQGNITANTTLLPDMAHPLVVGIGASYAGGGDWAFSIQQQDDTVFSINELLEQYLGRDWRTVLSFPDVSKLTLQLDWGKQKATSFEFSAATASAWVPISALPDVSVTGRLKLGYLGKKAAERLGLAPLNTEGDDPPQVPGTYGEIGADLTLWNIKLGVSYNFAPGKQELSLRWLTLLATVTTDKQGDTVATFKLDNKSIGEMVETFVSWATGAEFGLAAPWNVLNSFSLSGLELVYNFSKKQVGFNIGIGPVDFGFFTLKGVALKYDPQVKDAKVEITVQGSFVWQSGDALSWDPSKPETTPAPPGGGNKYLDLRLLALGQHVTVPGLVEETSVQGVIAKLRSLEVPNPPEVPVGGKGQPVFAPDNSWFIAFDFGVLKTQKDKEAPAAKGSQQLITAREAAAADEEADEYLLQLSMVFNDPTLYALRVALAGPMAKIFAGLDFQILYRQVSETVGCYSANIALPNLMRKFQIGVATITLPEFGINLYTNGDFQVDIGFPWRQDFARSFTIELIVAPGIPVLGSAGFYFGKLSSATTNLVPVSERGWFNPVLVFGFGAQLGLGKSIELGILRAGFSLTVFGVIEGVLARWLPYREATPSQGRDQLQDGYYFSLIGTAGVQGRLYGSIDFAIIRADVNIAIKIYVRLSYIAYQDIPISANASVEVSVDVKINLGLFTITIGLSFSASVQATFVLKNPAGNNPPWGRTLPGNGMRTLALAGGLSARHAAAELEARRLRRALGQSGGAGPRLAANAAGYQPAWGNLQAGQLLQLTGWTVPVLTVAGDQAKTAAEQLPCYVAAFFLATPEPVKAGGALAAARNGGSEQGRLAHAALAHAALARARQRPALNARLAANGGEDGFEDLAVRVLQWVLAAGMSGAMSPDQLNQQVVSADFLNQALQYFSNPDQPLPIPADQVEAFLARQATICFAASAAANAHGVFFPAPPGVRLNVPSYAGASGYDYVFGQYNSSQTDYLLLLRQYFQQLQVQVEGGGAPTAAALRMQSGTGASIASYIFGDYFCLLARQALQALRDGLGNFKLVIQPAQTVAEIVDWVNATGQLSGDDAFSAGQLFVANQEHPLAAGARPLTVEGMRWQTPGGLSFEQVAAQSLFGGGFNGEQLARANADEARILAANQRIVLGDKVYLTQDGDSLTGIAAGLGVSLDALLQGSDVLRRADLLSSLAILALPAFSQPVAAGDTLAGISARLGVSLDLLAGANGAAAGLFDHDSDPNLNIPELAQFQVGELIDEALRTLAFQNLGAMASRYYLNGLRLPTAGLTAKSPGLFVKPNGQGGYDYPAQLGLFALTGQAFPLPALQDPAQGAKFSFTLSRGAAETWLSLGAPGSASASFEVSQDDYLRYVKVRATATGQPLRTDTRAIRPLLDAEAQASRFPLSSSQPWQCAAPVALPRQARAPEVAEPRLWSLPDSLINTPLEQGVLPRFAPQLARTDAATGSVSEQPLLNYGFGMLIPFGVRRTQPLTNNPSSQRLYEIIGAPDKEIVLLERVLSQLQGPSAGLSQLLVLYRPAATGSEVAGWQMENPAASLAGIAKVNLSTETRPPAQNGLRALALTENAFPNLIGAPDDFLRLLWEASITRQGGFFLSYSQGLQAGGTLSGLPDHVFNDSGEAELAVLALFAADEGEGQAVGNWMNVLATNESFDASAAALVATAVLRREQTAPLADAATLDGVAAGYYSRVDSLARLNAGRPLRDGAVLRVHGGVYQVAPTGAAPGGDLARIAEHFFTTEDAIKQANPYRASWSGPLVSYTALRLPEVDVTVGRRYANGAVFSTLDDVSAYFQAPLAGLAAANARTPGLFPAQTALEVELGPFDVSATTQAGVAGIELERKAAPPVPDRADGADWGWIYLANLFNLLGYRNSLTDDFKESNFGVATGPGNIDGNGPADKVRAPRAANEDEPWRYVRTVPYPGLYRHPPVQRQASPAVSGSPYLGVGGLLQIELAWLDLFGNRILSDLDAPPAEARVYNFPPQLTGYTDSVLGIGQWPSVANDYLFATLQDGKAGLKVSLAFDQQPYLDAAKALDAGGRQRIEQAIAIYAKVLYQLQDPNGLGIELSSSVCPEAALLEPSQQAALVNWAVDIYAWLNSLLPNSSGSHQERAAGFQPLLELSAPLQSGQINDDQIFRLDASLTLSRKPQLVSGALAAVSGVAEAGTLLSPSTGPLQGDQAAASAQRDLKQFAARFEQALSTPQGPRYQVATGSDRNAFTGGSGMTLWAVQLGRDAAQGISYRLLNPGQPKQFAPRPVSNQLASKLDAAIIPYRTGKVISLQDPAEPRAFTDVDLDQWLQSSLARIDQLLSPAYVAPAQILRSLTGNNAMQGLLDAKEALAQALKSAMIPVFRDESADQRELDAIREAFFQRMLGTLSEFYAVRAGLQFQAEVNAAIQPSGAELTPRLYGNIASQPGGSGIMGRGNLSLTAPKLGLKLAGDGGGNTRLLSFLLSSAGLEAKKVDLDLVFEGQNIEHQIGALAGIRGYQPSSWLSFVADTAGESWPLRQALGAFSTPIVLRAFPETPALTLQEAAANAEIACPCRLPADEVVAARLTTAGDPACSRPGDYNPLAALSRWNYRLRYALQRHFEQDAINGQVDFNLGGQSGLRAMALSRDLFDNLAEMTQVFPKVVEDLNRFLLPLDINSKDPAQIQNAEAALLSAGEMVQWLADSAGGGGLLQANSRLLAQAEPIRFVIEEDAVERVNPDGGKVSALRVTLTLAQALPERAGQPFVQVEPERYECEPEEGEGLSRSFTYLDRSTGAYLAASEGKGIAARMVVLPDLDILERQDANAQVFLRRNEELVPGKPTAEPFVYQTPTVSLSAPLRPTVDSDQPVNMAVIYAQGADQPVSRSLECQLGLFYQALFGHAGSDSAILSLTVYYEYRLNDALSKVRLPVYLMPPTEVALQEGGGGLPLAEVVVQQVRGCVDWFAAHEPEQKGGSLWFDLTVSSNLTEQAQPLLRLRNVFLELTRIEPPMV</sequence>
<feature type="region of interest" description="Disordered" evidence="1">
    <location>
        <begin position="1"/>
        <end position="24"/>
    </location>
</feature>
<evidence type="ECO:0000313" key="4">
    <source>
        <dbReference type="Proteomes" id="UP000259465"/>
    </source>
</evidence>
<gene>
    <name evidence="3" type="ORF">D1345_14165</name>
</gene>
<reference evidence="3 4" key="1">
    <citation type="submission" date="2018-08" db="EMBL/GenBank/DDBJ databases">
        <title>Complete genome sequence of JP2-74.</title>
        <authorList>
            <person name="Wu L."/>
        </authorList>
    </citation>
    <scope>NUCLEOTIDE SEQUENCE [LARGE SCALE GENOMIC DNA]</scope>
    <source>
        <strain evidence="3 4">JP2-74</strain>
    </source>
</reference>
<proteinExistence type="predicted"/>
<dbReference type="EMBL" id="CP031968">
    <property type="protein sequence ID" value="AXT47264.1"/>
    <property type="molecule type" value="Genomic_DNA"/>
</dbReference>
<protein>
    <submittedName>
        <fullName evidence="3">LysM peptidoglycan-binding domain-containing protein</fullName>
    </submittedName>
</protein>
<dbReference type="InterPro" id="IPR018392">
    <property type="entry name" value="LysM"/>
</dbReference>
<organism evidence="3 4">
    <name type="scientific">Chromobacterium rhizoryzae</name>
    <dbReference type="NCBI Taxonomy" id="1778675"/>
    <lineage>
        <taxon>Bacteria</taxon>
        <taxon>Pseudomonadati</taxon>
        <taxon>Pseudomonadota</taxon>
        <taxon>Betaproteobacteria</taxon>
        <taxon>Neisseriales</taxon>
        <taxon>Chromobacteriaceae</taxon>
        <taxon>Chromobacterium</taxon>
    </lineage>
</organism>
<keyword evidence="4" id="KW-1185">Reference proteome</keyword>
<feature type="domain" description="LysM" evidence="2">
    <location>
        <begin position="2149"/>
        <end position="2174"/>
    </location>
</feature>